<sequence>MSLINVPFGYDNEGFLYINNCGDDCNKTFEKGKIIDIDGNIICPGIIVPSYSLNDFTNKTNEIVYYSQIIRGRMIRIYWYDSNCNSNGNGNDNGDTGIFNISREYRIYPNLKLDKYKKQINFDLLEKSKCYYAILTDTKIILTHIIDNNNNNNIHSLPELTIPELNEDLAFENHIELLPCPEPLLTMKSINLQENGLIFYCKDGTQFEFANLIYSQILSMKKPYYIPTYKYYIMSLNQYPIGETFAEYFNDLEYDIRKYLEYYPEHTEGYKIMSNKLAMYLDQFETDKDKKEEIDTILGLNVDKVIQLLEEKIICI</sequence>
<dbReference type="AlphaFoldDB" id="A0A6C0EYI3"/>
<proteinExistence type="predicted"/>
<accession>A0A6C0EYI3</accession>
<name>A0A6C0EYI3_9ZZZZ</name>
<evidence type="ECO:0000313" key="1">
    <source>
        <dbReference type="EMBL" id="QHT34234.1"/>
    </source>
</evidence>
<protein>
    <submittedName>
        <fullName evidence="1">Uncharacterized protein</fullName>
    </submittedName>
</protein>
<dbReference type="EMBL" id="MN738994">
    <property type="protein sequence ID" value="QHT34234.1"/>
    <property type="molecule type" value="Genomic_DNA"/>
</dbReference>
<reference evidence="1" key="1">
    <citation type="journal article" date="2020" name="Nature">
        <title>Giant virus diversity and host interactions through global metagenomics.</title>
        <authorList>
            <person name="Schulz F."/>
            <person name="Roux S."/>
            <person name="Paez-Espino D."/>
            <person name="Jungbluth S."/>
            <person name="Walsh D.A."/>
            <person name="Denef V.J."/>
            <person name="McMahon K.D."/>
            <person name="Konstantinidis K.T."/>
            <person name="Eloe-Fadrosh E.A."/>
            <person name="Kyrpides N.C."/>
            <person name="Woyke T."/>
        </authorList>
    </citation>
    <scope>NUCLEOTIDE SEQUENCE</scope>
    <source>
        <strain evidence="1">GVMAG-M-3300009161-52</strain>
    </source>
</reference>
<organism evidence="1">
    <name type="scientific">viral metagenome</name>
    <dbReference type="NCBI Taxonomy" id="1070528"/>
    <lineage>
        <taxon>unclassified sequences</taxon>
        <taxon>metagenomes</taxon>
        <taxon>organismal metagenomes</taxon>
    </lineage>
</organism>